<accession>A0A841K4X7</accession>
<dbReference type="NCBIfam" id="TIGR01891">
    <property type="entry name" value="amidohydrolases"/>
    <property type="match status" value="1"/>
</dbReference>
<dbReference type="SUPFAM" id="SSF53187">
    <property type="entry name" value="Zn-dependent exopeptidases"/>
    <property type="match status" value="1"/>
</dbReference>
<dbReference type="InterPro" id="IPR002933">
    <property type="entry name" value="Peptidase_M20"/>
</dbReference>
<organism evidence="4 5">
    <name type="scientific">Chelatococcus composti</name>
    <dbReference type="NCBI Taxonomy" id="1743235"/>
    <lineage>
        <taxon>Bacteria</taxon>
        <taxon>Pseudomonadati</taxon>
        <taxon>Pseudomonadota</taxon>
        <taxon>Alphaproteobacteria</taxon>
        <taxon>Hyphomicrobiales</taxon>
        <taxon>Chelatococcaceae</taxon>
        <taxon>Chelatococcus</taxon>
    </lineage>
</organism>
<feature type="binding site" evidence="2">
    <location>
        <position position="106"/>
    </location>
    <ligand>
        <name>Mn(2+)</name>
        <dbReference type="ChEBI" id="CHEBI:29035"/>
        <label>2</label>
    </ligand>
</feature>
<dbReference type="Pfam" id="PF01546">
    <property type="entry name" value="Peptidase_M20"/>
    <property type="match status" value="1"/>
</dbReference>
<evidence type="ECO:0000313" key="5">
    <source>
        <dbReference type="Proteomes" id="UP000588017"/>
    </source>
</evidence>
<keyword evidence="2" id="KW-0479">Metal-binding</keyword>
<sequence length="391" mass="41689">MPNTDRIAALKEEITAWRRDFHSNPELLYDVHRTAGIVAEKLTSFGCDEVVTGIGRTGVVGVIRGRSTGSGKVIALRADMDALPIEEETNLPYRSKVPGKMHACGHDGHTAMLLGAARYLAETRDFDGTVVLLFQPAEEGGGGAKAMIDDGVMDRFGVQEVYGMHNMPGLPVGSFALRPGPVMAAADRFRIHVEGRGGHAAKPNETIDTLLVATHIVTALQSIVSRNADPLESAVVSVTSFKAGEAFNVIPQTAELLGTVRTLTPELRDLCETRLKEIATTVARAFGATATIEYERGYPVTRNHEAQTEFAASIAAKLAAGASGTVDLNVPPTMGAEDFSFMLEARPGAFIFMGNGDSAGLHHPAYDFNDDAIPVGVGYWATLVETAMPAR</sequence>
<dbReference type="GO" id="GO:0046872">
    <property type="term" value="F:metal ion binding"/>
    <property type="evidence" value="ECO:0007669"/>
    <property type="project" value="UniProtKB-KW"/>
</dbReference>
<dbReference type="Proteomes" id="UP000588017">
    <property type="component" value="Unassembled WGS sequence"/>
</dbReference>
<dbReference type="InterPro" id="IPR036264">
    <property type="entry name" value="Bact_exopeptidase_dim_dom"/>
</dbReference>
<dbReference type="PIRSF" id="PIRSF005962">
    <property type="entry name" value="Pept_M20D_amidohydro"/>
    <property type="match status" value="1"/>
</dbReference>
<feature type="binding site" evidence="2">
    <location>
        <position position="104"/>
    </location>
    <ligand>
        <name>Mn(2+)</name>
        <dbReference type="ChEBI" id="CHEBI:29035"/>
        <label>2</label>
    </ligand>
</feature>
<proteinExistence type="predicted"/>
<keyword evidence="5" id="KW-1185">Reference proteome</keyword>
<dbReference type="GO" id="GO:0050118">
    <property type="term" value="F:N-acetyldiaminopimelate deacetylase activity"/>
    <property type="evidence" value="ECO:0007669"/>
    <property type="project" value="UniProtKB-ARBA"/>
</dbReference>
<name>A0A841K4X7_9HYPH</name>
<feature type="binding site" evidence="2">
    <location>
        <position position="165"/>
    </location>
    <ligand>
        <name>Mn(2+)</name>
        <dbReference type="ChEBI" id="CHEBI:29035"/>
        <label>2</label>
    </ligand>
</feature>
<evidence type="ECO:0000259" key="3">
    <source>
        <dbReference type="Pfam" id="PF07687"/>
    </source>
</evidence>
<dbReference type="Gene3D" id="3.40.630.10">
    <property type="entry name" value="Zn peptidases"/>
    <property type="match status" value="1"/>
</dbReference>
<keyword evidence="1 4" id="KW-0378">Hydrolase</keyword>
<dbReference type="SUPFAM" id="SSF55031">
    <property type="entry name" value="Bacterial exopeptidase dimerisation domain"/>
    <property type="match status" value="1"/>
</dbReference>
<keyword evidence="2" id="KW-0464">Manganese</keyword>
<feature type="binding site" evidence="2">
    <location>
        <position position="362"/>
    </location>
    <ligand>
        <name>Mn(2+)</name>
        <dbReference type="ChEBI" id="CHEBI:29035"/>
        <label>2</label>
    </ligand>
</feature>
<dbReference type="Pfam" id="PF07687">
    <property type="entry name" value="M20_dimer"/>
    <property type="match status" value="1"/>
</dbReference>
<evidence type="ECO:0000256" key="2">
    <source>
        <dbReference type="PIRSR" id="PIRSR005962-1"/>
    </source>
</evidence>
<dbReference type="InterPro" id="IPR017439">
    <property type="entry name" value="Amidohydrolase"/>
</dbReference>
<evidence type="ECO:0000313" key="4">
    <source>
        <dbReference type="EMBL" id="MBB6167541.1"/>
    </source>
</evidence>
<dbReference type="FunFam" id="3.30.70.360:FF:000001">
    <property type="entry name" value="N-acetyldiaminopimelate deacetylase"/>
    <property type="match status" value="1"/>
</dbReference>
<comment type="caution">
    <text evidence="4">The sequence shown here is derived from an EMBL/GenBank/DDBJ whole genome shotgun (WGS) entry which is preliminary data.</text>
</comment>
<dbReference type="EMBL" id="JACHEH010000002">
    <property type="protein sequence ID" value="MBB6167541.1"/>
    <property type="molecule type" value="Genomic_DNA"/>
</dbReference>
<dbReference type="PANTHER" id="PTHR11014:SF63">
    <property type="entry name" value="METALLOPEPTIDASE, PUTATIVE (AFU_ORTHOLOGUE AFUA_6G09600)-RELATED"/>
    <property type="match status" value="1"/>
</dbReference>
<dbReference type="PANTHER" id="PTHR11014">
    <property type="entry name" value="PEPTIDASE M20 FAMILY MEMBER"/>
    <property type="match status" value="1"/>
</dbReference>
<dbReference type="AlphaFoldDB" id="A0A841K4X7"/>
<dbReference type="GO" id="GO:0047980">
    <property type="term" value="F:hippurate hydrolase activity"/>
    <property type="evidence" value="ECO:0007669"/>
    <property type="project" value="UniProtKB-EC"/>
</dbReference>
<reference evidence="4 5" key="1">
    <citation type="submission" date="2020-08" db="EMBL/GenBank/DDBJ databases">
        <title>Genomic Encyclopedia of Type Strains, Phase IV (KMG-IV): sequencing the most valuable type-strain genomes for metagenomic binning, comparative biology and taxonomic classification.</title>
        <authorList>
            <person name="Goeker M."/>
        </authorList>
    </citation>
    <scope>NUCLEOTIDE SEQUENCE [LARGE SCALE GENOMIC DNA]</scope>
    <source>
        <strain evidence="4 5">DSM 101465</strain>
    </source>
</reference>
<feature type="domain" description="Peptidase M20 dimerisation" evidence="3">
    <location>
        <begin position="188"/>
        <end position="283"/>
    </location>
</feature>
<feature type="binding site" evidence="2">
    <location>
        <position position="139"/>
    </location>
    <ligand>
        <name>Mn(2+)</name>
        <dbReference type="ChEBI" id="CHEBI:29035"/>
        <label>2</label>
    </ligand>
</feature>
<protein>
    <submittedName>
        <fullName evidence="4">Hippurate hydrolase</fullName>
        <ecNumber evidence="4">3.5.1.32</ecNumber>
    </submittedName>
</protein>
<dbReference type="EC" id="3.5.1.32" evidence="4"/>
<gene>
    <name evidence="4" type="ORF">HNQ73_001159</name>
</gene>
<dbReference type="Gene3D" id="3.30.70.360">
    <property type="match status" value="1"/>
</dbReference>
<dbReference type="InterPro" id="IPR011650">
    <property type="entry name" value="Peptidase_M20_dimer"/>
</dbReference>
<comment type="cofactor">
    <cofactor evidence="2">
        <name>Mn(2+)</name>
        <dbReference type="ChEBI" id="CHEBI:29035"/>
    </cofactor>
    <text evidence="2">The Mn(2+) ion enhances activity.</text>
</comment>
<dbReference type="CDD" id="cd05666">
    <property type="entry name" value="M20_Acy1-like"/>
    <property type="match status" value="1"/>
</dbReference>
<dbReference type="GO" id="GO:0019877">
    <property type="term" value="P:diaminopimelate biosynthetic process"/>
    <property type="evidence" value="ECO:0007669"/>
    <property type="project" value="UniProtKB-ARBA"/>
</dbReference>
<dbReference type="RefSeq" id="WP_183333145.1">
    <property type="nucleotide sequence ID" value="NZ_BMHX01000002.1"/>
</dbReference>
<evidence type="ECO:0000256" key="1">
    <source>
        <dbReference type="ARBA" id="ARBA00022801"/>
    </source>
</evidence>